<dbReference type="Proteomes" id="UP001165960">
    <property type="component" value="Unassembled WGS sequence"/>
</dbReference>
<sequence>MPLKPNTKAAPKASKALKSNITPSKAKTTPKKQPAKDKAPPKKPTPSSEPEETSLIPPHSHFVYSPSDPQEKLFNFNCHYGPTSVPENEEEQSCVWLQGTTSWRTQQEIFITKDLG</sequence>
<reference evidence="1" key="1">
    <citation type="submission" date="2022-04" db="EMBL/GenBank/DDBJ databases">
        <title>Genome of the entomopathogenic fungus Entomophthora muscae.</title>
        <authorList>
            <person name="Elya C."/>
            <person name="Lovett B.R."/>
            <person name="Lee E."/>
            <person name="Macias A.M."/>
            <person name="Hajek A.E."/>
            <person name="De Bivort B.L."/>
            <person name="Kasson M.T."/>
            <person name="De Fine Licht H.H."/>
            <person name="Stajich J.E."/>
        </authorList>
    </citation>
    <scope>NUCLEOTIDE SEQUENCE</scope>
    <source>
        <strain evidence="1">Berkeley</strain>
    </source>
</reference>
<evidence type="ECO:0000313" key="2">
    <source>
        <dbReference type="Proteomes" id="UP001165960"/>
    </source>
</evidence>
<proteinExistence type="predicted"/>
<organism evidence="1 2">
    <name type="scientific">Entomophthora muscae</name>
    <dbReference type="NCBI Taxonomy" id="34485"/>
    <lineage>
        <taxon>Eukaryota</taxon>
        <taxon>Fungi</taxon>
        <taxon>Fungi incertae sedis</taxon>
        <taxon>Zoopagomycota</taxon>
        <taxon>Entomophthoromycotina</taxon>
        <taxon>Entomophthoromycetes</taxon>
        <taxon>Entomophthorales</taxon>
        <taxon>Entomophthoraceae</taxon>
        <taxon>Entomophthora</taxon>
    </lineage>
</organism>
<accession>A0ACC2SJK3</accession>
<evidence type="ECO:0000313" key="1">
    <source>
        <dbReference type="EMBL" id="KAJ9062426.1"/>
    </source>
</evidence>
<name>A0ACC2SJK3_9FUNG</name>
<keyword evidence="2" id="KW-1185">Reference proteome</keyword>
<comment type="caution">
    <text evidence="1">The sequence shown here is derived from an EMBL/GenBank/DDBJ whole genome shotgun (WGS) entry which is preliminary data.</text>
</comment>
<protein>
    <submittedName>
        <fullName evidence="1">Uncharacterized protein</fullName>
    </submittedName>
</protein>
<dbReference type="EMBL" id="QTSX02005007">
    <property type="protein sequence ID" value="KAJ9062426.1"/>
    <property type="molecule type" value="Genomic_DNA"/>
</dbReference>
<gene>
    <name evidence="1" type="ORF">DSO57_1010882</name>
</gene>